<sequence>MSSALIITVGDITAGLLVGWAGNFRFFSSAPAFDVLDGRSFGSAEQASRAANSLSASHGAKSASSGV</sequence>
<dbReference type="OrthoDB" id="7584850at2"/>
<dbReference type="Proteomes" id="UP000236743">
    <property type="component" value="Unassembled WGS sequence"/>
</dbReference>
<name>A0A1H6C090_9HYPH</name>
<gene>
    <name evidence="1" type="ORF">SAMN04488115_108263</name>
</gene>
<reference evidence="1 2" key="1">
    <citation type="submission" date="2016-10" db="EMBL/GenBank/DDBJ databases">
        <authorList>
            <person name="de Groot N.N."/>
        </authorList>
    </citation>
    <scope>NUCLEOTIDE SEQUENCE [LARGE SCALE GENOMIC DNA]</scope>
    <source>
        <strain evidence="1 2">DSM 26656</strain>
    </source>
</reference>
<organism evidence="1 2">
    <name type="scientific">Bosea lathyri</name>
    <dbReference type="NCBI Taxonomy" id="1036778"/>
    <lineage>
        <taxon>Bacteria</taxon>
        <taxon>Pseudomonadati</taxon>
        <taxon>Pseudomonadota</taxon>
        <taxon>Alphaproteobacteria</taxon>
        <taxon>Hyphomicrobiales</taxon>
        <taxon>Boseaceae</taxon>
        <taxon>Bosea</taxon>
    </lineage>
</organism>
<protein>
    <submittedName>
        <fullName evidence="1">Uncharacterized protein</fullName>
    </submittedName>
</protein>
<accession>A0A1H6C090</accession>
<dbReference type="EMBL" id="FNUY01000008">
    <property type="protein sequence ID" value="SEG66389.1"/>
    <property type="molecule type" value="Genomic_DNA"/>
</dbReference>
<evidence type="ECO:0000313" key="1">
    <source>
        <dbReference type="EMBL" id="SEG66389.1"/>
    </source>
</evidence>
<keyword evidence="2" id="KW-1185">Reference proteome</keyword>
<dbReference type="RefSeq" id="WP_103874206.1">
    <property type="nucleotide sequence ID" value="NZ_FNUY01000008.1"/>
</dbReference>
<dbReference type="AlphaFoldDB" id="A0A1H6C090"/>
<evidence type="ECO:0000313" key="2">
    <source>
        <dbReference type="Proteomes" id="UP000236743"/>
    </source>
</evidence>
<proteinExistence type="predicted"/>